<name>A0ABY7AXR8_9PSEU</name>
<dbReference type="Pfam" id="PF13302">
    <property type="entry name" value="Acetyltransf_3"/>
    <property type="match status" value="1"/>
</dbReference>
<dbReference type="RefSeq" id="WP_268754051.1">
    <property type="nucleotide sequence ID" value="NZ_CP113836.1"/>
</dbReference>
<protein>
    <submittedName>
        <fullName evidence="3">GNAT family N-acetyltransferase</fullName>
    </submittedName>
</protein>
<dbReference type="PROSITE" id="PS51186">
    <property type="entry name" value="GNAT"/>
    <property type="match status" value="1"/>
</dbReference>
<evidence type="ECO:0000313" key="3">
    <source>
        <dbReference type="EMBL" id="WAL63808.1"/>
    </source>
</evidence>
<dbReference type="InterPro" id="IPR016181">
    <property type="entry name" value="Acyl_CoA_acyltransferase"/>
</dbReference>
<dbReference type="PANTHER" id="PTHR43792:SF1">
    <property type="entry name" value="N-ACETYLTRANSFERASE DOMAIN-CONTAINING PROTEIN"/>
    <property type="match status" value="1"/>
</dbReference>
<feature type="compositionally biased region" description="Polar residues" evidence="1">
    <location>
        <begin position="192"/>
        <end position="207"/>
    </location>
</feature>
<keyword evidence="4" id="KW-1185">Reference proteome</keyword>
<feature type="region of interest" description="Disordered" evidence="1">
    <location>
        <begin position="182"/>
        <end position="218"/>
    </location>
</feature>
<dbReference type="SUPFAM" id="SSF55729">
    <property type="entry name" value="Acyl-CoA N-acyltransferases (Nat)"/>
    <property type="match status" value="1"/>
</dbReference>
<evidence type="ECO:0000259" key="2">
    <source>
        <dbReference type="PROSITE" id="PS51186"/>
    </source>
</evidence>
<gene>
    <name evidence="3" type="ORF">ORV05_22795</name>
</gene>
<evidence type="ECO:0000313" key="4">
    <source>
        <dbReference type="Proteomes" id="UP001163203"/>
    </source>
</evidence>
<dbReference type="InterPro" id="IPR000182">
    <property type="entry name" value="GNAT_dom"/>
</dbReference>
<feature type="domain" description="N-acetyltransferase" evidence="2">
    <location>
        <begin position="15"/>
        <end position="180"/>
    </location>
</feature>
<accession>A0ABY7AXR8</accession>
<dbReference type="InterPro" id="IPR051531">
    <property type="entry name" value="N-acetyltransferase"/>
</dbReference>
<sequence>MIQNDRMVMLETPRLILRRWHEEDVAPMAAINADPEVMRWIRDGSVRDEQQTLDGVQAWESEWESQGFGLFAVEIRSTGELAGFTGLSVPGFLPEVLPAVEVGWRLGRAHWGQGLATEAAVAAVRFGFEERGLERIVSIIQVGNDASGRIAAKLGMQPVRETVNPTCGRRVRVFELLRLGARDQNGPGTRKMASQSGRTSMRSTFPQNPIDVDRSGEP</sequence>
<organism evidence="3 4">
    <name type="scientific">Amycolatopsis cynarae</name>
    <dbReference type="NCBI Taxonomy" id="2995223"/>
    <lineage>
        <taxon>Bacteria</taxon>
        <taxon>Bacillati</taxon>
        <taxon>Actinomycetota</taxon>
        <taxon>Actinomycetes</taxon>
        <taxon>Pseudonocardiales</taxon>
        <taxon>Pseudonocardiaceae</taxon>
        <taxon>Amycolatopsis</taxon>
    </lineage>
</organism>
<evidence type="ECO:0000256" key="1">
    <source>
        <dbReference type="SAM" id="MobiDB-lite"/>
    </source>
</evidence>
<dbReference type="Proteomes" id="UP001163203">
    <property type="component" value="Chromosome"/>
</dbReference>
<proteinExistence type="predicted"/>
<reference evidence="3" key="1">
    <citation type="submission" date="2022-11" db="EMBL/GenBank/DDBJ databases">
        <authorList>
            <person name="Mo P."/>
        </authorList>
    </citation>
    <scope>NUCLEOTIDE SEQUENCE</scope>
    <source>
        <strain evidence="3">HUAS 11-8</strain>
    </source>
</reference>
<dbReference type="Gene3D" id="3.40.630.30">
    <property type="match status" value="1"/>
</dbReference>
<dbReference type="EMBL" id="CP113836">
    <property type="protein sequence ID" value="WAL63808.1"/>
    <property type="molecule type" value="Genomic_DNA"/>
</dbReference>
<dbReference type="PANTHER" id="PTHR43792">
    <property type="entry name" value="GNAT FAMILY, PUTATIVE (AFU_ORTHOLOGUE AFUA_3G00765)-RELATED-RELATED"/>
    <property type="match status" value="1"/>
</dbReference>